<organism evidence="2 3">
    <name type="scientific">Clostridium homopropionicum DSM 5847</name>
    <dbReference type="NCBI Taxonomy" id="1121318"/>
    <lineage>
        <taxon>Bacteria</taxon>
        <taxon>Bacillati</taxon>
        <taxon>Bacillota</taxon>
        <taxon>Clostridia</taxon>
        <taxon>Eubacteriales</taxon>
        <taxon>Clostridiaceae</taxon>
        <taxon>Clostridium</taxon>
    </lineage>
</organism>
<dbReference type="PANTHER" id="PTHR42924:SF3">
    <property type="entry name" value="POLYMERASE_HISTIDINOL PHOSPHATASE N-TERMINAL DOMAIN-CONTAINING PROTEIN"/>
    <property type="match status" value="1"/>
</dbReference>
<protein>
    <recommendedName>
        <fullName evidence="1">Polymerase/histidinol phosphatase N-terminal domain-containing protein</fullName>
    </recommendedName>
</protein>
<dbReference type="SUPFAM" id="SSF89550">
    <property type="entry name" value="PHP domain-like"/>
    <property type="match status" value="1"/>
</dbReference>
<evidence type="ECO:0000259" key="1">
    <source>
        <dbReference type="SMART" id="SM00481"/>
    </source>
</evidence>
<sequence>MIDLHCHTNKSDNSMNTYEILKIAEKRRIKYLAITDHDTTLAIYEAISIGKQLGIEIIPGIEISAFDYLTNKMVHILGYYIDPKSSLLNSLCKPIIKMRNELSKSIVKHMIELGYDIHWELVKNYARGSSCVNKKHIMQAILDKGYRGDSPNYIYDRMLQLNLNGGMKYLDVNEAIKAISLAGGVPVLAHPGVFDNYDSIENLVKVGLKGIEVEHPSHSERDKVVCKFYCSKFNLIETGGSDFHGIYGGVKNLLGCSNIDLDVINQLKDKSNCGTHNLKVV</sequence>
<feature type="domain" description="Polymerase/histidinol phosphatase N-terminal" evidence="1">
    <location>
        <begin position="2"/>
        <end position="67"/>
    </location>
</feature>
<reference evidence="3" key="1">
    <citation type="submission" date="2015-08" db="EMBL/GenBank/DDBJ databases">
        <title>Genome sequence of the strict anaerobe Clostridium homopropionicum LuHBu1 (DSM 5847T).</title>
        <authorList>
            <person name="Poehlein A."/>
            <person name="Beck M."/>
            <person name="Schiel-Bengelsdorf B."/>
            <person name="Bengelsdorf F.R."/>
            <person name="Daniel R."/>
            <person name="Duerre P."/>
        </authorList>
    </citation>
    <scope>NUCLEOTIDE SEQUENCE [LARGE SCALE GENOMIC DNA]</scope>
    <source>
        <strain evidence="3">DSM 5847</strain>
    </source>
</reference>
<dbReference type="Gene3D" id="3.20.20.140">
    <property type="entry name" value="Metal-dependent hydrolases"/>
    <property type="match status" value="1"/>
</dbReference>
<dbReference type="InterPro" id="IPR003141">
    <property type="entry name" value="Pol/His_phosphatase_N"/>
</dbReference>
<dbReference type="RefSeq" id="WP_052221707.1">
    <property type="nucleotide sequence ID" value="NZ_LHUR01000024.1"/>
</dbReference>
<dbReference type="GO" id="GO:0035312">
    <property type="term" value="F:5'-3' DNA exonuclease activity"/>
    <property type="evidence" value="ECO:0007669"/>
    <property type="project" value="TreeGrafter"/>
</dbReference>
<accession>A0A0L6Z8T6</accession>
<dbReference type="PANTHER" id="PTHR42924">
    <property type="entry name" value="EXONUCLEASE"/>
    <property type="match status" value="1"/>
</dbReference>
<name>A0A0L6Z8T6_9CLOT</name>
<dbReference type="CDD" id="cd07438">
    <property type="entry name" value="PHP_HisPPase_AMP"/>
    <property type="match status" value="1"/>
</dbReference>
<evidence type="ECO:0000313" key="2">
    <source>
        <dbReference type="EMBL" id="KOA19396.1"/>
    </source>
</evidence>
<dbReference type="InterPro" id="IPR052018">
    <property type="entry name" value="PHP_domain"/>
</dbReference>
<dbReference type="STRING" id="36844.SAMN04488501_11335"/>
<dbReference type="InterPro" id="IPR016195">
    <property type="entry name" value="Pol/histidinol_Pase-like"/>
</dbReference>
<gene>
    <name evidence="2" type="ORF">CLHOM_21870</name>
</gene>
<dbReference type="InterPro" id="IPR004013">
    <property type="entry name" value="PHP_dom"/>
</dbReference>
<dbReference type="Pfam" id="PF02811">
    <property type="entry name" value="PHP"/>
    <property type="match status" value="1"/>
</dbReference>
<dbReference type="AlphaFoldDB" id="A0A0L6Z8T6"/>
<proteinExistence type="predicted"/>
<dbReference type="Proteomes" id="UP000037043">
    <property type="component" value="Unassembled WGS sequence"/>
</dbReference>
<dbReference type="PATRIC" id="fig|1121318.3.peg.2195"/>
<dbReference type="Gene3D" id="1.10.150.650">
    <property type="match status" value="1"/>
</dbReference>
<comment type="caution">
    <text evidence="2">The sequence shown here is derived from an EMBL/GenBank/DDBJ whole genome shotgun (WGS) entry which is preliminary data.</text>
</comment>
<keyword evidence="3" id="KW-1185">Reference proteome</keyword>
<dbReference type="SMART" id="SM00481">
    <property type="entry name" value="POLIIIAc"/>
    <property type="match status" value="1"/>
</dbReference>
<evidence type="ECO:0000313" key="3">
    <source>
        <dbReference type="Proteomes" id="UP000037043"/>
    </source>
</evidence>
<dbReference type="EMBL" id="LHUR01000024">
    <property type="protein sequence ID" value="KOA19396.1"/>
    <property type="molecule type" value="Genomic_DNA"/>
</dbReference>
<dbReference type="GO" id="GO:0004534">
    <property type="term" value="F:5'-3' RNA exonuclease activity"/>
    <property type="evidence" value="ECO:0007669"/>
    <property type="project" value="TreeGrafter"/>
</dbReference>